<name>A0A419ER55_9BACT</name>
<sequence>MGERKRADGSLLFERFSCLHSEMPASRLTMNRHIRPFREHSIVGRRNNLRICRVENEFLTFAGDG</sequence>
<evidence type="ECO:0000313" key="1">
    <source>
        <dbReference type="EMBL" id="RJP65926.1"/>
    </source>
</evidence>
<accession>A0A419ER55</accession>
<dbReference type="EMBL" id="QZKI01000121">
    <property type="protein sequence ID" value="RJP65926.1"/>
    <property type="molecule type" value="Genomic_DNA"/>
</dbReference>
<organism evidence="1 2">
    <name type="scientific">Candidatus Abyssobacteria bacterium SURF_17</name>
    <dbReference type="NCBI Taxonomy" id="2093361"/>
    <lineage>
        <taxon>Bacteria</taxon>
        <taxon>Pseudomonadati</taxon>
        <taxon>Candidatus Hydrogenedentota</taxon>
        <taxon>Candidatus Abyssobacteria</taxon>
    </lineage>
</organism>
<evidence type="ECO:0000313" key="2">
    <source>
        <dbReference type="Proteomes" id="UP000285961"/>
    </source>
</evidence>
<protein>
    <submittedName>
        <fullName evidence="1">Uncharacterized protein</fullName>
    </submittedName>
</protein>
<comment type="caution">
    <text evidence="1">The sequence shown here is derived from an EMBL/GenBank/DDBJ whole genome shotgun (WGS) entry which is preliminary data.</text>
</comment>
<gene>
    <name evidence="1" type="ORF">C4532_17010</name>
</gene>
<reference evidence="1 2" key="1">
    <citation type="journal article" date="2017" name="ISME J.">
        <title>Energy and carbon metabolisms in a deep terrestrial subsurface fluid microbial community.</title>
        <authorList>
            <person name="Momper L."/>
            <person name="Jungbluth S.P."/>
            <person name="Lee M.D."/>
            <person name="Amend J.P."/>
        </authorList>
    </citation>
    <scope>NUCLEOTIDE SEQUENCE [LARGE SCALE GENOMIC DNA]</scope>
    <source>
        <strain evidence="1">SURF_17</strain>
    </source>
</reference>
<proteinExistence type="predicted"/>
<dbReference type="Proteomes" id="UP000285961">
    <property type="component" value="Unassembled WGS sequence"/>
</dbReference>
<dbReference type="AlphaFoldDB" id="A0A419ER55"/>